<dbReference type="InterPro" id="IPR019585">
    <property type="entry name" value="Rpn7/CSN1"/>
</dbReference>
<dbReference type="EMBL" id="LVLB01000012">
    <property type="protein sequence ID" value="KYN98930.1"/>
    <property type="molecule type" value="Genomic_DNA"/>
</dbReference>
<dbReference type="VEuPathDB" id="PlasmoDB:PGSY75_1129200"/>
<dbReference type="InterPro" id="IPR036390">
    <property type="entry name" value="WH_DNA-bd_sf"/>
</dbReference>
<dbReference type="FunFam" id="1.25.40.570:FF:000005">
    <property type="entry name" value="26S proteasome regulatory subunit N7"/>
    <property type="match status" value="1"/>
</dbReference>
<dbReference type="Pfam" id="PF10602">
    <property type="entry name" value="RPN7"/>
    <property type="match status" value="1"/>
</dbReference>
<evidence type="ECO:0000313" key="7">
    <source>
        <dbReference type="Proteomes" id="UP000831156"/>
    </source>
</evidence>
<evidence type="ECO:0000313" key="6">
    <source>
        <dbReference type="Proteomes" id="UP000076004"/>
    </source>
</evidence>
<dbReference type="GO" id="GO:0043161">
    <property type="term" value="P:proteasome-mediated ubiquitin-dependent protein catabolic process"/>
    <property type="evidence" value="ECO:0007669"/>
    <property type="project" value="TreeGrafter"/>
</dbReference>
<proteinExistence type="predicted"/>
<dbReference type="InterPro" id="IPR049549">
    <property type="entry name" value="RPN7_PSMD6_C"/>
</dbReference>
<dbReference type="SUPFAM" id="SSF46785">
    <property type="entry name" value="Winged helix' DNA-binding domain"/>
    <property type="match status" value="1"/>
</dbReference>
<protein>
    <submittedName>
        <fullName evidence="5">26S proteasome regulatory subunit RPN7, putative</fullName>
    </submittedName>
    <submittedName>
        <fullName evidence="4">Putative 26S proteasome regulatory subunit RPN7</fullName>
    </submittedName>
</protein>
<dbReference type="PANTHER" id="PTHR14145">
    <property type="entry name" value="26S PROTESOME SUBUNIT 6"/>
    <property type="match status" value="1"/>
</dbReference>
<evidence type="ECO:0000256" key="2">
    <source>
        <dbReference type="SAM" id="Coils"/>
    </source>
</evidence>
<dbReference type="Proteomes" id="UP000076004">
    <property type="component" value="Chromosome 11"/>
</dbReference>
<name>A0A151LIX3_9APIC</name>
<dbReference type="InterPro" id="IPR000717">
    <property type="entry name" value="PCI_dom"/>
</dbReference>
<dbReference type="KEGG" id="pgab:PGSY75_1129200"/>
<dbReference type="RefSeq" id="XP_018641207.1">
    <property type="nucleotide sequence ID" value="XM_018786412.1"/>
</dbReference>
<dbReference type="Pfam" id="PF21154">
    <property type="entry name" value="RPN7_PSMD6_C"/>
    <property type="match status" value="1"/>
</dbReference>
<dbReference type="VEuPathDB" id="PlasmoDB:PGABG01_1127100"/>
<dbReference type="Gene3D" id="1.25.40.570">
    <property type="match status" value="1"/>
</dbReference>
<dbReference type="Proteomes" id="UP000831156">
    <property type="component" value="Chromosome 11"/>
</dbReference>
<gene>
    <name evidence="5" type="ORF">PGABG01_1127100</name>
    <name evidence="4" type="ORF">PGSY75_1129200</name>
</gene>
<dbReference type="OrthoDB" id="1452at2759"/>
<keyword evidence="1 4" id="KW-0647">Proteasome</keyword>
<dbReference type="SMART" id="SM00088">
    <property type="entry name" value="PINT"/>
    <property type="match status" value="1"/>
</dbReference>
<accession>A0A151LIX3</accession>
<evidence type="ECO:0000313" key="4">
    <source>
        <dbReference type="EMBL" id="KYN98930.1"/>
    </source>
</evidence>
<sequence length="393" mass="46551">MEDNKEENCELNKNSYPNFHLADLFYLLQLSNISINERNELLQSLFDEIKKNHMYPYYNYICHELNLNFDEEFYKSLKEKADEELNEIENKLSESAENFDSLDNKNDVLLKANFFCKISDKDNAIKEYEETYKKGIGMGMKLDILLTMIRICIFYNDVKNLKKYLEQARTQMEKGGDWERKNKLKIYEALNYIMTRNFAEASKILIDAASTFTATEIISYEKIIFYVVILGIMTEERTVLDKKILNSSVILQITSSDEDLHTYLHSFYHCDYRTFMEKTIKIAMRVKRDRYLGRHYRYFIRNTRVRAYKQFLEPFKNVTLKNMAFAFGVSEEFIESEISSFIANGKLNCKIDKVNGSIESNQPNERNTMYQNTIKKGDILLNRIQKLSRVIDM</sequence>
<dbReference type="AlphaFoldDB" id="A0A151LIX3"/>
<feature type="domain" description="PCI" evidence="3">
    <location>
        <begin position="197"/>
        <end position="365"/>
    </location>
</feature>
<keyword evidence="7" id="KW-1185">Reference proteome</keyword>
<dbReference type="InterPro" id="IPR045135">
    <property type="entry name" value="Rpn7_N"/>
</dbReference>
<evidence type="ECO:0000256" key="1">
    <source>
        <dbReference type="ARBA" id="ARBA00022942"/>
    </source>
</evidence>
<dbReference type="GO" id="GO:0000502">
    <property type="term" value="C:proteasome complex"/>
    <property type="evidence" value="ECO:0007669"/>
    <property type="project" value="UniProtKB-KW"/>
</dbReference>
<reference evidence="5" key="2">
    <citation type="submission" date="2016-09" db="EMBL/GenBank/DDBJ databases">
        <authorList>
            <consortium name="Pathogen Informatics"/>
            <person name="Sun Q."/>
            <person name="Inoue M."/>
        </authorList>
    </citation>
    <scope>NUCLEOTIDE SEQUENCE</scope>
</reference>
<feature type="coiled-coil region" evidence="2">
    <location>
        <begin position="71"/>
        <end position="105"/>
    </location>
</feature>
<organism evidence="4 6">
    <name type="scientific">Plasmodium gaboni</name>
    <dbReference type="NCBI Taxonomy" id="647221"/>
    <lineage>
        <taxon>Eukaryota</taxon>
        <taxon>Sar</taxon>
        <taxon>Alveolata</taxon>
        <taxon>Apicomplexa</taxon>
        <taxon>Aconoidasida</taxon>
        <taxon>Haemosporida</taxon>
        <taxon>Plasmodiidae</taxon>
        <taxon>Plasmodium</taxon>
        <taxon>Plasmodium (Laverania)</taxon>
    </lineage>
</organism>
<dbReference type="Pfam" id="PF01399">
    <property type="entry name" value="PCI"/>
    <property type="match status" value="1"/>
</dbReference>
<dbReference type="PROSITE" id="PS50250">
    <property type="entry name" value="PCI"/>
    <property type="match status" value="1"/>
</dbReference>
<keyword evidence="2" id="KW-0175">Coiled coil</keyword>
<dbReference type="EMBL" id="LT969434">
    <property type="protein sequence ID" value="SOV15774.1"/>
    <property type="molecule type" value="Genomic_DNA"/>
</dbReference>
<evidence type="ECO:0000313" key="5">
    <source>
        <dbReference type="EMBL" id="SOV15774.1"/>
    </source>
</evidence>
<evidence type="ECO:0000259" key="3">
    <source>
        <dbReference type="PROSITE" id="PS50250"/>
    </source>
</evidence>
<reference evidence="4 6" key="1">
    <citation type="journal article" date="2016" name="Nat. Commun.">
        <title>Genomes of cryptic chimpanzee Plasmodium species reveal key evolutionary events leading to human malaria.</title>
        <authorList>
            <person name="Sundararaman S.A."/>
            <person name="Plenderleith L.J."/>
            <person name="Liu W."/>
            <person name="Loy D.E."/>
            <person name="Learn G.H."/>
            <person name="Li Y."/>
            <person name="Shaw K.S."/>
            <person name="Ayouba A."/>
            <person name="Peeters M."/>
            <person name="Speede S."/>
            <person name="Shaw G.M."/>
            <person name="Bushman F.D."/>
            <person name="Brisson D."/>
            <person name="Rayner J.C."/>
            <person name="Sharp P.M."/>
            <person name="Hahn B.H."/>
        </authorList>
    </citation>
    <scope>NUCLEOTIDE SEQUENCE [LARGE SCALE GENOMIC DNA]</scope>
    <source>
        <strain evidence="4 6">SY75</strain>
    </source>
</reference>
<dbReference type="GeneID" id="29777004"/>
<dbReference type="PANTHER" id="PTHR14145:SF1">
    <property type="entry name" value="26S PROTEASOME NON-ATPASE REGULATORY SUBUNIT 6"/>
    <property type="match status" value="1"/>
</dbReference>